<evidence type="ECO:0000256" key="8">
    <source>
        <dbReference type="ARBA" id="ARBA00022679"/>
    </source>
</evidence>
<keyword evidence="6 15" id="KW-0963">Cytoplasm</keyword>
<sequence length="183" mass="20781">MATPQVESIKTIYSQEEIQERIKELGAEISKDLCKLENPVIIGVMKGAFCFLADIVRHIKTEDPLQIEFVRLASYGSATESSGHVQTPYLELPNISRRHILVVEDIIDSGRTARFFMDYLKDQFNPATLKMAVFLDKPSRRVVPIEADYVGFTIEDLFVVGYGLDYAEKFRELPFLGELKLSS</sequence>
<dbReference type="InterPro" id="IPR000836">
    <property type="entry name" value="PRTase_dom"/>
</dbReference>
<keyword evidence="11 15" id="KW-0547">Nucleotide-binding</keyword>
<dbReference type="PANTHER" id="PTHR43340">
    <property type="entry name" value="HYPOXANTHINE-GUANINE PHOSPHORIBOSYLTRANSFERASE"/>
    <property type="match status" value="1"/>
</dbReference>
<evidence type="ECO:0000256" key="11">
    <source>
        <dbReference type="ARBA" id="ARBA00022741"/>
    </source>
</evidence>
<dbReference type="GO" id="GO:0006178">
    <property type="term" value="P:guanine salvage"/>
    <property type="evidence" value="ECO:0007669"/>
    <property type="project" value="TreeGrafter"/>
</dbReference>
<dbReference type="EC" id="2.4.2.8" evidence="15"/>
<dbReference type="UniPathway" id="UPA00591">
    <property type="reaction ID" value="UER00648"/>
</dbReference>
<evidence type="ECO:0000256" key="10">
    <source>
        <dbReference type="ARBA" id="ARBA00022726"/>
    </source>
</evidence>
<proteinExistence type="inferred from homology"/>
<evidence type="ECO:0000256" key="4">
    <source>
        <dbReference type="ARBA" id="ARBA00004676"/>
    </source>
</evidence>
<evidence type="ECO:0000256" key="9">
    <source>
        <dbReference type="ARBA" id="ARBA00022723"/>
    </source>
</evidence>
<dbReference type="GO" id="GO:0006166">
    <property type="term" value="P:purine ribonucleoside salvage"/>
    <property type="evidence" value="ECO:0007669"/>
    <property type="project" value="UniProtKB-KW"/>
</dbReference>
<dbReference type="GO" id="GO:0004422">
    <property type="term" value="F:hypoxanthine phosphoribosyltransferase activity"/>
    <property type="evidence" value="ECO:0007669"/>
    <property type="project" value="InterPro"/>
</dbReference>
<dbReference type="Gene3D" id="3.40.50.2020">
    <property type="match status" value="1"/>
</dbReference>
<comment type="caution">
    <text evidence="17">The sequence shown here is derived from an EMBL/GenBank/DDBJ whole genome shotgun (WGS) entry which is preliminary data.</text>
</comment>
<evidence type="ECO:0000313" key="18">
    <source>
        <dbReference type="Proteomes" id="UP000664277"/>
    </source>
</evidence>
<accession>A0A8J7PAF3</accession>
<evidence type="ECO:0000256" key="6">
    <source>
        <dbReference type="ARBA" id="ARBA00022490"/>
    </source>
</evidence>
<evidence type="ECO:0000256" key="14">
    <source>
        <dbReference type="ARBA" id="ARBA00049402"/>
    </source>
</evidence>
<dbReference type="GO" id="GO:0046100">
    <property type="term" value="P:hypoxanthine metabolic process"/>
    <property type="evidence" value="ECO:0007669"/>
    <property type="project" value="TreeGrafter"/>
</dbReference>
<name>A0A8J7PAF3_9BACT</name>
<keyword evidence="12 15" id="KW-0460">Magnesium</keyword>
<dbReference type="SUPFAM" id="SSF53271">
    <property type="entry name" value="PRTase-like"/>
    <property type="match status" value="1"/>
</dbReference>
<evidence type="ECO:0000256" key="2">
    <source>
        <dbReference type="ARBA" id="ARBA00004496"/>
    </source>
</evidence>
<dbReference type="InterPro" id="IPR050408">
    <property type="entry name" value="HGPRT"/>
</dbReference>
<evidence type="ECO:0000256" key="7">
    <source>
        <dbReference type="ARBA" id="ARBA00022676"/>
    </source>
</evidence>
<evidence type="ECO:0000256" key="15">
    <source>
        <dbReference type="RuleBase" id="RU364099"/>
    </source>
</evidence>
<reference evidence="17" key="1">
    <citation type="submission" date="2021-02" db="EMBL/GenBank/DDBJ databases">
        <title>Genome-Resolved Metagenomics of a Microbial Community Performing Photosynthetic Biological Nutrient Removal.</title>
        <authorList>
            <person name="Mcdaniel E.A."/>
        </authorList>
    </citation>
    <scope>NUCLEOTIDE SEQUENCE</scope>
    <source>
        <strain evidence="17">UWPOB_OBS1</strain>
    </source>
</reference>
<dbReference type="GO" id="GO:0005829">
    <property type="term" value="C:cytosol"/>
    <property type="evidence" value="ECO:0007669"/>
    <property type="project" value="TreeGrafter"/>
</dbReference>
<dbReference type="Proteomes" id="UP000664277">
    <property type="component" value="Unassembled WGS sequence"/>
</dbReference>
<organism evidence="17 18">
    <name type="scientific">Candidatus Obscuribacter phosphatis</name>
    <dbReference type="NCBI Taxonomy" id="1906157"/>
    <lineage>
        <taxon>Bacteria</taxon>
        <taxon>Bacillati</taxon>
        <taxon>Candidatus Melainabacteria</taxon>
        <taxon>Candidatus Obscuribacterales</taxon>
        <taxon>Candidatus Obscuribacteraceae</taxon>
        <taxon>Candidatus Obscuribacter</taxon>
    </lineage>
</organism>
<comment type="similarity">
    <text evidence="5 15">Belongs to the purine/pyrimidine phosphoribosyltransferase family.</text>
</comment>
<dbReference type="AlphaFoldDB" id="A0A8J7PAF3"/>
<evidence type="ECO:0000259" key="16">
    <source>
        <dbReference type="Pfam" id="PF00156"/>
    </source>
</evidence>
<comment type="pathway">
    <text evidence="3 15">Purine metabolism; IMP biosynthesis via salvage pathway; IMP from hypoxanthine: step 1/1.</text>
</comment>
<protein>
    <recommendedName>
        <fullName evidence="15">Hypoxanthine phosphoribosyltransferase</fullName>
        <ecNumber evidence="15">2.4.2.8</ecNumber>
    </recommendedName>
</protein>
<gene>
    <name evidence="17" type="primary">hpt</name>
    <name evidence="17" type="ORF">J0M35_20900</name>
</gene>
<dbReference type="Pfam" id="PF00156">
    <property type="entry name" value="Pribosyltran"/>
    <property type="match status" value="1"/>
</dbReference>
<dbReference type="NCBIfam" id="TIGR01203">
    <property type="entry name" value="HGPRTase"/>
    <property type="match status" value="1"/>
</dbReference>
<keyword evidence="9 15" id="KW-0479">Metal-binding</keyword>
<feature type="domain" description="Phosphoribosyltransferase" evidence="16">
    <location>
        <begin position="10"/>
        <end position="166"/>
    </location>
</feature>
<dbReference type="GO" id="GO:0000166">
    <property type="term" value="F:nucleotide binding"/>
    <property type="evidence" value="ECO:0007669"/>
    <property type="project" value="UniProtKB-KW"/>
</dbReference>
<dbReference type="GO" id="GO:0000287">
    <property type="term" value="F:magnesium ion binding"/>
    <property type="evidence" value="ECO:0007669"/>
    <property type="project" value="TreeGrafter"/>
</dbReference>
<keyword evidence="8 15" id="KW-0808">Transferase</keyword>
<evidence type="ECO:0000313" key="17">
    <source>
        <dbReference type="EMBL" id="MBN8662839.1"/>
    </source>
</evidence>
<dbReference type="CDD" id="cd06223">
    <property type="entry name" value="PRTases_typeI"/>
    <property type="match status" value="1"/>
</dbReference>
<comment type="cofactor">
    <cofactor evidence="1 15">
        <name>Mg(2+)</name>
        <dbReference type="ChEBI" id="CHEBI:18420"/>
    </cofactor>
</comment>
<dbReference type="EMBL" id="JAFLCK010000057">
    <property type="protein sequence ID" value="MBN8662839.1"/>
    <property type="molecule type" value="Genomic_DNA"/>
</dbReference>
<comment type="subcellular location">
    <subcellularLocation>
        <location evidence="2 15">Cytoplasm</location>
    </subcellularLocation>
</comment>
<dbReference type="InterPro" id="IPR029057">
    <property type="entry name" value="PRTase-like"/>
</dbReference>
<comment type="catalytic activity">
    <reaction evidence="13">
        <text>GMP + diphosphate = guanine + 5-phospho-alpha-D-ribose 1-diphosphate</text>
        <dbReference type="Rhea" id="RHEA:25424"/>
        <dbReference type="ChEBI" id="CHEBI:16235"/>
        <dbReference type="ChEBI" id="CHEBI:33019"/>
        <dbReference type="ChEBI" id="CHEBI:58017"/>
        <dbReference type="ChEBI" id="CHEBI:58115"/>
        <dbReference type="EC" id="2.4.2.8"/>
    </reaction>
    <physiologicalReaction direction="right-to-left" evidence="13">
        <dbReference type="Rhea" id="RHEA:25426"/>
    </physiologicalReaction>
</comment>
<evidence type="ECO:0000256" key="3">
    <source>
        <dbReference type="ARBA" id="ARBA00004669"/>
    </source>
</evidence>
<dbReference type="GO" id="GO:0032263">
    <property type="term" value="P:GMP salvage"/>
    <property type="evidence" value="ECO:0007669"/>
    <property type="project" value="TreeGrafter"/>
</dbReference>
<evidence type="ECO:0000256" key="12">
    <source>
        <dbReference type="ARBA" id="ARBA00022842"/>
    </source>
</evidence>
<evidence type="ECO:0000256" key="5">
    <source>
        <dbReference type="ARBA" id="ARBA00008391"/>
    </source>
</evidence>
<keyword evidence="10 15" id="KW-0660">Purine salvage</keyword>
<comment type="pathway">
    <text evidence="4">Purine metabolism; GMP biosynthesis via salvage pathway; GMP from guanine: step 1/1.</text>
</comment>
<evidence type="ECO:0000256" key="13">
    <source>
        <dbReference type="ARBA" id="ARBA00048811"/>
    </source>
</evidence>
<evidence type="ECO:0000256" key="1">
    <source>
        <dbReference type="ARBA" id="ARBA00001946"/>
    </source>
</evidence>
<dbReference type="PANTHER" id="PTHR43340:SF1">
    <property type="entry name" value="HYPOXANTHINE PHOSPHORIBOSYLTRANSFERASE"/>
    <property type="match status" value="1"/>
</dbReference>
<dbReference type="GO" id="GO:0032264">
    <property type="term" value="P:IMP salvage"/>
    <property type="evidence" value="ECO:0007669"/>
    <property type="project" value="UniProtKB-UniPathway"/>
</dbReference>
<keyword evidence="7 15" id="KW-0328">Glycosyltransferase</keyword>
<dbReference type="InterPro" id="IPR005904">
    <property type="entry name" value="Hxn_phspho_trans"/>
</dbReference>
<comment type="catalytic activity">
    <reaction evidence="14">
        <text>IMP + diphosphate = hypoxanthine + 5-phospho-alpha-D-ribose 1-diphosphate</text>
        <dbReference type="Rhea" id="RHEA:17973"/>
        <dbReference type="ChEBI" id="CHEBI:17368"/>
        <dbReference type="ChEBI" id="CHEBI:33019"/>
        <dbReference type="ChEBI" id="CHEBI:58017"/>
        <dbReference type="ChEBI" id="CHEBI:58053"/>
        <dbReference type="EC" id="2.4.2.8"/>
    </reaction>
    <physiologicalReaction direction="right-to-left" evidence="14">
        <dbReference type="Rhea" id="RHEA:17975"/>
    </physiologicalReaction>
</comment>